<dbReference type="GeneID" id="10838106"/>
<dbReference type="EMBL" id="CP002779">
    <property type="protein sequence ID" value="AEH25203.1"/>
    <property type="molecule type" value="Genomic_DNA"/>
</dbReference>
<organism evidence="1 2">
    <name type="scientific">Pyrococcus yayanosii (strain CH1 / JCM 16557)</name>
    <dbReference type="NCBI Taxonomy" id="529709"/>
    <lineage>
        <taxon>Archaea</taxon>
        <taxon>Methanobacteriati</taxon>
        <taxon>Methanobacteriota</taxon>
        <taxon>Thermococci</taxon>
        <taxon>Thermococcales</taxon>
        <taxon>Thermococcaceae</taxon>
        <taxon>Pyrococcus</taxon>
    </lineage>
</organism>
<gene>
    <name evidence="1" type="ordered locus">PYCH_15370</name>
</gene>
<evidence type="ECO:0000313" key="2">
    <source>
        <dbReference type="Proteomes" id="UP000008386"/>
    </source>
</evidence>
<evidence type="ECO:0000313" key="1">
    <source>
        <dbReference type="EMBL" id="AEH25203.1"/>
    </source>
</evidence>
<name>F8AGR7_PYRYC</name>
<dbReference type="STRING" id="529709.PYCH_15370"/>
<reference evidence="1 2" key="1">
    <citation type="journal article" date="2011" name="J. Bacteriol.">
        <title>Complete genome sequence of the obligate piezophilic hyperthermophilic archaeon Pyrococcus yayanosii CH1.</title>
        <authorList>
            <person name="Jun X."/>
            <person name="Lupeng L."/>
            <person name="Minjuan X."/>
            <person name="Oger P."/>
            <person name="Fengping W."/>
            <person name="Jebbar M."/>
            <person name="Xiang X."/>
        </authorList>
    </citation>
    <scope>NUCLEOTIDE SEQUENCE [LARGE SCALE GENOMIC DNA]</scope>
    <source>
        <strain evidence="2">CH1 / JCM 16557</strain>
    </source>
</reference>
<dbReference type="Proteomes" id="UP000008386">
    <property type="component" value="Chromosome"/>
</dbReference>
<keyword evidence="2" id="KW-1185">Reference proteome</keyword>
<dbReference type="AlphaFoldDB" id="F8AGR7"/>
<dbReference type="KEGG" id="pya:PYCH_15370"/>
<protein>
    <submittedName>
        <fullName evidence="1">Uncharacterized protein</fullName>
    </submittedName>
</protein>
<dbReference type="RefSeq" id="WP_013906259.1">
    <property type="nucleotide sequence ID" value="NC_015680.1"/>
</dbReference>
<dbReference type="OrthoDB" id="85492at2157"/>
<dbReference type="eggNOG" id="arCOG03786">
    <property type="taxonomic scope" value="Archaea"/>
</dbReference>
<proteinExistence type="predicted"/>
<sequence length="225" mass="25441">MKLVPSVAYLRIQRQAYIGYSMALAGWLGEALLEKGFPKPRFVRRALAKLGFSFSGENSDDSTVTLFYTKGSVALTASWNVEREALFLQLFPLRSRLSRGVTVRVEHIEFYEQDVVSIEPAQKLPPGIRSIGINPLILEEGVPVSLPYWGMLHEDWEEDLKILVMLDGVFERLRGEEYKCPVCFAPLRSAGDYLVCDRCGFVYTSETSFETTLEVIPLEESVFSL</sequence>
<accession>F8AGR7</accession>
<dbReference type="HOGENOM" id="CLU_1346456_0_0_2"/>